<evidence type="ECO:0000256" key="1">
    <source>
        <dbReference type="ARBA" id="ARBA00008903"/>
    </source>
</evidence>
<dbReference type="Proteomes" id="UP000469558">
    <property type="component" value="Unassembled WGS sequence"/>
</dbReference>
<name>A0A8T9C968_9HELO</name>
<feature type="region of interest" description="Disordered" evidence="2">
    <location>
        <begin position="382"/>
        <end position="424"/>
    </location>
</feature>
<dbReference type="GO" id="GO:0005737">
    <property type="term" value="C:cytoplasm"/>
    <property type="evidence" value="ECO:0007669"/>
    <property type="project" value="TreeGrafter"/>
</dbReference>
<dbReference type="SUPFAM" id="SSF51735">
    <property type="entry name" value="NAD(P)-binding Rossmann-fold domains"/>
    <property type="match status" value="1"/>
</dbReference>
<feature type="region of interest" description="Disordered" evidence="2">
    <location>
        <begin position="436"/>
        <end position="489"/>
    </location>
</feature>
<feature type="compositionally biased region" description="Polar residues" evidence="2">
    <location>
        <begin position="121"/>
        <end position="131"/>
    </location>
</feature>
<proteinExistence type="inferred from homology"/>
<dbReference type="InterPro" id="IPR003462">
    <property type="entry name" value="ODC_Mu_crystall"/>
</dbReference>
<keyword evidence="4" id="KW-1185">Reference proteome</keyword>
<feature type="compositionally biased region" description="Low complexity" evidence="2">
    <location>
        <begin position="406"/>
        <end position="424"/>
    </location>
</feature>
<dbReference type="InterPro" id="IPR036291">
    <property type="entry name" value="NAD(P)-bd_dom_sf"/>
</dbReference>
<organism evidence="3 4">
    <name type="scientific">Lachnellula suecica</name>
    <dbReference type="NCBI Taxonomy" id="602035"/>
    <lineage>
        <taxon>Eukaryota</taxon>
        <taxon>Fungi</taxon>
        <taxon>Dikarya</taxon>
        <taxon>Ascomycota</taxon>
        <taxon>Pezizomycotina</taxon>
        <taxon>Leotiomycetes</taxon>
        <taxon>Helotiales</taxon>
        <taxon>Lachnaceae</taxon>
        <taxon>Lachnellula</taxon>
    </lineage>
</organism>
<dbReference type="Gene3D" id="3.30.1780.10">
    <property type="entry name" value="ornithine cyclodeaminase, domain 1"/>
    <property type="match status" value="1"/>
</dbReference>
<accession>A0A8T9C968</accession>
<evidence type="ECO:0000313" key="4">
    <source>
        <dbReference type="Proteomes" id="UP000469558"/>
    </source>
</evidence>
<dbReference type="Gene3D" id="3.40.50.720">
    <property type="entry name" value="NAD(P)-binding Rossmann-like Domain"/>
    <property type="match status" value="1"/>
</dbReference>
<dbReference type="PANTHER" id="PTHR13812:SF19">
    <property type="entry name" value="KETIMINE REDUCTASE MU-CRYSTALLIN"/>
    <property type="match status" value="1"/>
</dbReference>
<comment type="similarity">
    <text evidence="1">Belongs to the ornithine cyclodeaminase/mu-crystallin family.</text>
</comment>
<dbReference type="AlphaFoldDB" id="A0A8T9C968"/>
<gene>
    <name evidence="3" type="primary">YGL159W_1</name>
    <name evidence="3" type="ORF">LSUE1_G004676</name>
</gene>
<reference evidence="3 4" key="1">
    <citation type="submission" date="2018-05" db="EMBL/GenBank/DDBJ databases">
        <title>Genome sequencing and assembly of the regulated plant pathogen Lachnellula willkommii and related sister species for the development of diagnostic species identification markers.</title>
        <authorList>
            <person name="Giroux E."/>
            <person name="Bilodeau G."/>
        </authorList>
    </citation>
    <scope>NUCLEOTIDE SEQUENCE [LARGE SCALE GENOMIC DNA]</scope>
    <source>
        <strain evidence="3 4">CBS 268.59</strain>
    </source>
</reference>
<feature type="compositionally biased region" description="Low complexity" evidence="2">
    <location>
        <begin position="382"/>
        <end position="398"/>
    </location>
</feature>
<dbReference type="OrthoDB" id="41492at2759"/>
<comment type="caution">
    <text evidence="3">The sequence shown here is derived from an EMBL/GenBank/DDBJ whole genome shotgun (WGS) entry which is preliminary data.</text>
</comment>
<dbReference type="PANTHER" id="PTHR13812">
    <property type="entry name" value="KETIMINE REDUCTASE MU-CRYSTALLIN"/>
    <property type="match status" value="1"/>
</dbReference>
<dbReference type="EMBL" id="QGMK01000920">
    <property type="protein sequence ID" value="TVY75896.1"/>
    <property type="molecule type" value="Genomic_DNA"/>
</dbReference>
<feature type="compositionally biased region" description="Low complexity" evidence="2">
    <location>
        <begin position="441"/>
        <end position="469"/>
    </location>
</feature>
<evidence type="ECO:0000256" key="2">
    <source>
        <dbReference type="SAM" id="MobiDB-lite"/>
    </source>
</evidence>
<evidence type="ECO:0008006" key="5">
    <source>
        <dbReference type="Google" id="ProtNLM"/>
    </source>
</evidence>
<protein>
    <recommendedName>
        <fullName evidence="5">NAD(P)-binding protein</fullName>
    </recommendedName>
</protein>
<feature type="region of interest" description="Disordered" evidence="2">
    <location>
        <begin position="109"/>
        <end position="131"/>
    </location>
</feature>
<dbReference type="InterPro" id="IPR023401">
    <property type="entry name" value="ODC_N"/>
</dbReference>
<sequence>MQPVTILSDDNVKQLLHDLRKHDVEAMMSSLETALHQYSLGTGQEGECSNNQPERITVETLDGNTTQFMPSMTTSTLGIKGEILAPHSFWYRQTLIYFTVVTVPAVQDDTSSDSEYDAKSINPSNSTSPRGALTILSSTGEPTGFVNAEELTAFRTALTSSLLLVRRSKVKTLTVFGCGKQAYWHVRLALLLHGSTIKHIHFINRDFSSKARDIMKDFYKYNPLIREREGWSHTDFSILTPYYEEYARVLKDQVRAADVIFCTTASTEPLFDHSILTNTEGRQKGRLIVAVGSYKKSMIEIPREVIAQAVKRHGSGHHLHKRAQEGGAIVVDTIACAKYTGELSQANIQHHEVVELGELVMLEHMPQSPVLEETETLPRASLESLSLGSSSPSFSRSFSFKRRSSTVESGDTTSGSSTSGHHSLSNILPKIFHKKDTQHTSSPPASPSIAASNSTGRSGSTSTNTSSTSAPSKHRKRKEKKQSARENEMSDWLSKGNVVYKSIGLGLTDLVVGGDLVQMARERGVGVTIERF</sequence>
<dbReference type="FunFam" id="3.40.50.720:FF:000577">
    <property type="entry name" value="Proline utilization protein PrnX, putative"/>
    <property type="match status" value="1"/>
</dbReference>
<evidence type="ECO:0000313" key="3">
    <source>
        <dbReference type="EMBL" id="TVY75896.1"/>
    </source>
</evidence>